<evidence type="ECO:0000313" key="4">
    <source>
        <dbReference type="EMBL" id="CAI9121097.1"/>
    </source>
</evidence>
<gene>
    <name evidence="4" type="ORF">LMG32879_001943</name>
</gene>
<proteinExistence type="predicted"/>
<name>A0AA35XY74_9PROT</name>
<sequence>MRIVGGERRGLTLRAPAGSTTRPTSDRARQALFDILMHASWGGRELLHDATVLDAFAGTAALGLEALSRGATQAWFMEQNAVARAIMAANIATARFSDRVRVLSCDVLRPPRAAGPVTIAFIDPPYGQDLVPRGVAALQRAGWIGPDTIIVAETGADEPPLTVETPLISRRFGAAMMTIWRPGHASELKTPRAS</sequence>
<reference evidence="4" key="1">
    <citation type="submission" date="2023-03" db="EMBL/GenBank/DDBJ databases">
        <authorList>
            <person name="Cleenwerck I."/>
        </authorList>
    </citation>
    <scope>NUCLEOTIDE SEQUENCE</scope>
    <source>
        <strain evidence="4">LMG 32879</strain>
    </source>
</reference>
<dbReference type="GO" id="GO:0031167">
    <property type="term" value="P:rRNA methylation"/>
    <property type="evidence" value="ECO:0007669"/>
    <property type="project" value="InterPro"/>
</dbReference>
<dbReference type="Pfam" id="PF03602">
    <property type="entry name" value="Cons_hypoth95"/>
    <property type="match status" value="1"/>
</dbReference>
<dbReference type="Proteomes" id="UP001176960">
    <property type="component" value="Unassembled WGS sequence"/>
</dbReference>
<comment type="caution">
    <text evidence="4">The sequence shown here is derived from an EMBL/GenBank/DDBJ whole genome shotgun (WGS) entry which is preliminary data.</text>
</comment>
<feature type="compositionally biased region" description="Basic and acidic residues" evidence="3">
    <location>
        <begin position="1"/>
        <end position="10"/>
    </location>
</feature>
<dbReference type="PANTHER" id="PTHR43542">
    <property type="entry name" value="METHYLTRANSFERASE"/>
    <property type="match status" value="1"/>
</dbReference>
<dbReference type="Gene3D" id="3.40.50.150">
    <property type="entry name" value="Vaccinia Virus protein VP39"/>
    <property type="match status" value="1"/>
</dbReference>
<evidence type="ECO:0000313" key="5">
    <source>
        <dbReference type="Proteomes" id="UP001176960"/>
    </source>
</evidence>
<dbReference type="EMBL" id="CATKSH010000010">
    <property type="protein sequence ID" value="CAI9121097.1"/>
    <property type="molecule type" value="Genomic_DNA"/>
</dbReference>
<dbReference type="GO" id="GO:0008168">
    <property type="term" value="F:methyltransferase activity"/>
    <property type="evidence" value="ECO:0007669"/>
    <property type="project" value="UniProtKB-KW"/>
</dbReference>
<dbReference type="AlphaFoldDB" id="A0AA35XY74"/>
<evidence type="ECO:0000256" key="3">
    <source>
        <dbReference type="SAM" id="MobiDB-lite"/>
    </source>
</evidence>
<evidence type="ECO:0000256" key="1">
    <source>
        <dbReference type="ARBA" id="ARBA00022603"/>
    </source>
</evidence>
<keyword evidence="2" id="KW-0808">Transferase</keyword>
<keyword evidence="1 4" id="KW-0489">Methyltransferase</keyword>
<organism evidence="4 5">
    <name type="scientific">Brytella acorum</name>
    <dbReference type="NCBI Taxonomy" id="2959299"/>
    <lineage>
        <taxon>Bacteria</taxon>
        <taxon>Pseudomonadati</taxon>
        <taxon>Pseudomonadota</taxon>
        <taxon>Alphaproteobacteria</taxon>
        <taxon>Acetobacterales</taxon>
        <taxon>Acetobacteraceae</taxon>
        <taxon>Brytella</taxon>
    </lineage>
</organism>
<dbReference type="SUPFAM" id="SSF53335">
    <property type="entry name" value="S-adenosyl-L-methionine-dependent methyltransferases"/>
    <property type="match status" value="1"/>
</dbReference>
<accession>A0AA35XY74</accession>
<protein>
    <submittedName>
        <fullName evidence="4">RsmD family RNA methyltransferase</fullName>
    </submittedName>
</protein>
<dbReference type="RefSeq" id="WP_289842113.1">
    <property type="nucleotide sequence ID" value="NZ_CATKSH010000010.1"/>
</dbReference>
<dbReference type="InterPro" id="IPR004398">
    <property type="entry name" value="RNA_MeTrfase_RsmD"/>
</dbReference>
<feature type="region of interest" description="Disordered" evidence="3">
    <location>
        <begin position="1"/>
        <end position="24"/>
    </location>
</feature>
<dbReference type="InterPro" id="IPR029063">
    <property type="entry name" value="SAM-dependent_MTases_sf"/>
</dbReference>
<dbReference type="PIRSF" id="PIRSF004553">
    <property type="entry name" value="CHP00095"/>
    <property type="match status" value="1"/>
</dbReference>
<evidence type="ECO:0000256" key="2">
    <source>
        <dbReference type="ARBA" id="ARBA00022679"/>
    </source>
</evidence>
<dbReference type="CDD" id="cd02440">
    <property type="entry name" value="AdoMet_MTases"/>
    <property type="match status" value="1"/>
</dbReference>
<keyword evidence="5" id="KW-1185">Reference proteome</keyword>
<dbReference type="PANTHER" id="PTHR43542:SF1">
    <property type="entry name" value="METHYLTRANSFERASE"/>
    <property type="match status" value="1"/>
</dbReference>